<dbReference type="InterPro" id="IPR050834">
    <property type="entry name" value="Glycosyltransf_2"/>
</dbReference>
<feature type="domain" description="Glycosyltransferase 2-like" evidence="4">
    <location>
        <begin position="5"/>
        <end position="167"/>
    </location>
</feature>
<proteinExistence type="inferred from homology"/>
<dbReference type="PANTHER" id="PTHR43685">
    <property type="entry name" value="GLYCOSYLTRANSFERASE"/>
    <property type="match status" value="1"/>
</dbReference>
<evidence type="ECO:0000256" key="1">
    <source>
        <dbReference type="ARBA" id="ARBA00006739"/>
    </source>
</evidence>
<dbReference type="PANTHER" id="PTHR43685:SF5">
    <property type="entry name" value="GLYCOSYLTRANSFERASE EPSE-RELATED"/>
    <property type="match status" value="1"/>
</dbReference>
<dbReference type="RefSeq" id="WP_112069016.1">
    <property type="nucleotide sequence ID" value="NZ_JUGD01000018.1"/>
</dbReference>
<evidence type="ECO:0000313" key="6">
    <source>
        <dbReference type="Proteomes" id="UP000248631"/>
    </source>
</evidence>
<organism evidence="5 6">
    <name type="scientific">Herbaspirillum rubrisubalbicans</name>
    <dbReference type="NCBI Taxonomy" id="80842"/>
    <lineage>
        <taxon>Bacteria</taxon>
        <taxon>Pseudomonadati</taxon>
        <taxon>Pseudomonadota</taxon>
        <taxon>Betaproteobacteria</taxon>
        <taxon>Burkholderiales</taxon>
        <taxon>Oxalobacteraceae</taxon>
        <taxon>Herbaspirillum</taxon>
    </lineage>
</organism>
<sequence length="298" mass="33709">MALISFVIPALNAESTLRETMESLVNQTFKDFDVYIINDGSRDRTGEVILEFADRIQLTEIRHDVSMGVAASINDGLKASDSEFVARLDADDIALPQRLEEQIALLRAHLEIDVCGSHCEFFDGGTHQSMGLLCNPESHLAIRTSMMQKNAIAHPSVLVRRSFFEHVGLYDSAMDYAEDYDLWCRGIALGRRFYNIQRPLTRYRLHPNQVSRMHSKPQLERDILVKRRYMQNLLGGRDPLWLPYFLSQSVTFGNPKQAAQALAESSAVLTLLLSSDLDKDAFTVILQNAINKHLTNLL</sequence>
<keyword evidence="2" id="KW-0328">Glycosyltransferase</keyword>
<evidence type="ECO:0000256" key="2">
    <source>
        <dbReference type="ARBA" id="ARBA00022676"/>
    </source>
</evidence>
<dbReference type="Pfam" id="PF00535">
    <property type="entry name" value="Glycos_transf_2"/>
    <property type="match status" value="1"/>
</dbReference>
<reference evidence="5 6" key="1">
    <citation type="submission" date="2014-12" db="EMBL/GenBank/DDBJ databases">
        <title>Complete genome sequence of Herbaspirillum rubrisubalbicans Os38.</title>
        <authorList>
            <person name="Chen M."/>
            <person name="An Q."/>
        </authorList>
    </citation>
    <scope>NUCLEOTIDE SEQUENCE [LARGE SCALE GENOMIC DNA]</scope>
    <source>
        <strain evidence="5 6">Os38</strain>
    </source>
</reference>
<keyword evidence="3" id="KW-0808">Transferase</keyword>
<dbReference type="Proteomes" id="UP000248631">
    <property type="component" value="Unassembled WGS sequence"/>
</dbReference>
<comment type="caution">
    <text evidence="5">The sequence shown here is derived from an EMBL/GenBank/DDBJ whole genome shotgun (WGS) entry which is preliminary data.</text>
</comment>
<dbReference type="Gene3D" id="3.90.550.10">
    <property type="entry name" value="Spore Coat Polysaccharide Biosynthesis Protein SpsA, Chain A"/>
    <property type="match status" value="1"/>
</dbReference>
<evidence type="ECO:0000313" key="5">
    <source>
        <dbReference type="EMBL" id="RAM63597.1"/>
    </source>
</evidence>
<keyword evidence="6" id="KW-1185">Reference proteome</keyword>
<evidence type="ECO:0000256" key="3">
    <source>
        <dbReference type="ARBA" id="ARBA00022679"/>
    </source>
</evidence>
<protein>
    <recommendedName>
        <fullName evidence="4">Glycosyltransferase 2-like domain-containing protein</fullName>
    </recommendedName>
</protein>
<dbReference type="EMBL" id="JUGD01000018">
    <property type="protein sequence ID" value="RAM63597.1"/>
    <property type="molecule type" value="Genomic_DNA"/>
</dbReference>
<dbReference type="InterPro" id="IPR001173">
    <property type="entry name" value="Glyco_trans_2-like"/>
</dbReference>
<gene>
    <name evidence="5" type="ORF">RB24_16100</name>
</gene>
<comment type="similarity">
    <text evidence="1">Belongs to the glycosyltransferase 2 family.</text>
</comment>
<dbReference type="SUPFAM" id="SSF53448">
    <property type="entry name" value="Nucleotide-diphospho-sugar transferases"/>
    <property type="match status" value="1"/>
</dbReference>
<evidence type="ECO:0000259" key="4">
    <source>
        <dbReference type="Pfam" id="PF00535"/>
    </source>
</evidence>
<accession>A0ABX9C0K6</accession>
<name>A0ABX9C0K6_9BURK</name>
<dbReference type="InterPro" id="IPR029044">
    <property type="entry name" value="Nucleotide-diphossugar_trans"/>
</dbReference>